<feature type="compositionally biased region" description="Basic and acidic residues" evidence="1">
    <location>
        <begin position="384"/>
        <end position="410"/>
    </location>
</feature>
<feature type="region of interest" description="Disordered" evidence="1">
    <location>
        <begin position="379"/>
        <end position="410"/>
    </location>
</feature>
<organism evidence="2 3">
    <name type="scientific">Chaetomium globosum (strain ATCC 6205 / CBS 148.51 / DSM 1962 / NBRC 6347 / NRRL 1970)</name>
    <name type="common">Soil fungus</name>
    <dbReference type="NCBI Taxonomy" id="306901"/>
    <lineage>
        <taxon>Eukaryota</taxon>
        <taxon>Fungi</taxon>
        <taxon>Dikarya</taxon>
        <taxon>Ascomycota</taxon>
        <taxon>Pezizomycotina</taxon>
        <taxon>Sordariomycetes</taxon>
        <taxon>Sordariomycetidae</taxon>
        <taxon>Sordariales</taxon>
        <taxon>Chaetomiaceae</taxon>
        <taxon>Chaetomium</taxon>
    </lineage>
</organism>
<dbReference type="EMBL" id="CH408032">
    <property type="protein sequence ID" value="EAQ87247.1"/>
    <property type="molecule type" value="Genomic_DNA"/>
</dbReference>
<sequence>MSVTASIKGYYRDLLKLTPADYKSDRRIALTLATQLPFPNGVVPRILRSHFLRADTDQRAEAIGNSCANGPAFDSLIILLRQLLAAYPDFWQIRDHQLFTLAFHDFGRSQVDDYIVKGKLLELLYPIATIQLHRVDVTLGELIWHPLITDTLWSHPTLSFFRRKTWAKKPGATSWEPYNLDDKFALPTPPFQPPDQGRHLNLSHHLSRKLGIHTIDGSSVAFAGLFPPIIPIITRGGQPLASIRTLTLHGPCNHRVLRDGTLAPVVLKRRYRLRALLNLADSDIRTFHQDTSPVVEQLDPDPALCETTQRPRERYLAKLARGAQARGWTFEDSPERYFLLVYVECDAVQGASYRPASDQFGEYIPPLAGNGEQRWAAAPYLPLRKKDEKAKKSDSRTRAPKKRDLSKYVY</sequence>
<dbReference type="HOGENOM" id="CLU_670846_0_0_1"/>
<evidence type="ECO:0000313" key="2">
    <source>
        <dbReference type="EMBL" id="EAQ87247.1"/>
    </source>
</evidence>
<dbReference type="eggNOG" id="ENOG502R0ZR">
    <property type="taxonomic scope" value="Eukaryota"/>
</dbReference>
<gene>
    <name evidence="2" type="ORF">CHGG_03866</name>
</gene>
<dbReference type="InParanoid" id="Q2H2Y0"/>
<evidence type="ECO:0000313" key="3">
    <source>
        <dbReference type="Proteomes" id="UP000001056"/>
    </source>
</evidence>
<protein>
    <submittedName>
        <fullName evidence="2">Uncharacterized protein</fullName>
    </submittedName>
</protein>
<dbReference type="GeneID" id="4391888"/>
<dbReference type="Proteomes" id="UP000001056">
    <property type="component" value="Unassembled WGS sequence"/>
</dbReference>
<proteinExistence type="predicted"/>
<dbReference type="VEuPathDB" id="FungiDB:CHGG_03866"/>
<dbReference type="RefSeq" id="XP_001223080.1">
    <property type="nucleotide sequence ID" value="XM_001223079.1"/>
</dbReference>
<evidence type="ECO:0000256" key="1">
    <source>
        <dbReference type="SAM" id="MobiDB-lite"/>
    </source>
</evidence>
<reference evidence="3" key="1">
    <citation type="journal article" date="2015" name="Genome Announc.">
        <title>Draft genome sequence of the cellulolytic fungus Chaetomium globosum.</title>
        <authorList>
            <person name="Cuomo C.A."/>
            <person name="Untereiner W.A."/>
            <person name="Ma L.-J."/>
            <person name="Grabherr M."/>
            <person name="Birren B.W."/>
        </authorList>
    </citation>
    <scope>NUCLEOTIDE SEQUENCE [LARGE SCALE GENOMIC DNA]</scope>
    <source>
        <strain evidence="3">ATCC 6205 / CBS 148.51 / DSM 1962 / NBRC 6347 / NRRL 1970</strain>
    </source>
</reference>
<name>Q2H2Y0_CHAGB</name>
<dbReference type="AlphaFoldDB" id="Q2H2Y0"/>
<keyword evidence="3" id="KW-1185">Reference proteome</keyword>
<accession>Q2H2Y0</accession>
<dbReference type="OrthoDB" id="4562891at2759"/>
<dbReference type="OMA" id="CANGPAF"/>